<feature type="chain" id="PRO_5003989713" evidence="2">
    <location>
        <begin position="30"/>
        <end position="391"/>
    </location>
</feature>
<evidence type="ECO:0000313" key="4">
    <source>
        <dbReference type="Proteomes" id="UP000011083"/>
    </source>
</evidence>
<name>L8GFG6_ACACF</name>
<keyword evidence="1" id="KW-1133">Transmembrane helix</keyword>
<keyword evidence="4" id="KW-1185">Reference proteome</keyword>
<dbReference type="KEGG" id="acan:ACA1_145790"/>
<keyword evidence="1" id="KW-0812">Transmembrane</keyword>
<reference evidence="3 4" key="1">
    <citation type="journal article" date="2013" name="Genome Biol.">
        <title>Genome of Acanthamoeba castellanii highlights extensive lateral gene transfer and early evolution of tyrosine kinase signaling.</title>
        <authorList>
            <person name="Clarke M."/>
            <person name="Lohan A.J."/>
            <person name="Liu B."/>
            <person name="Lagkouvardos I."/>
            <person name="Roy S."/>
            <person name="Zafar N."/>
            <person name="Bertelli C."/>
            <person name="Schilde C."/>
            <person name="Kianianmomeni A."/>
            <person name="Burglin T.R."/>
            <person name="Frech C."/>
            <person name="Turcotte B."/>
            <person name="Kopec K.O."/>
            <person name="Synnott J.M."/>
            <person name="Choo C."/>
            <person name="Paponov I."/>
            <person name="Finkler A."/>
            <person name="Soon Heng Tan C."/>
            <person name="Hutchins A.P."/>
            <person name="Weinmeier T."/>
            <person name="Rattei T."/>
            <person name="Chu J.S."/>
            <person name="Gimenez G."/>
            <person name="Irimia M."/>
            <person name="Rigden D.J."/>
            <person name="Fitzpatrick D.A."/>
            <person name="Lorenzo-Morales J."/>
            <person name="Bateman A."/>
            <person name="Chiu C.H."/>
            <person name="Tang P."/>
            <person name="Hegemann P."/>
            <person name="Fromm H."/>
            <person name="Raoult D."/>
            <person name="Greub G."/>
            <person name="Miranda-Saavedra D."/>
            <person name="Chen N."/>
            <person name="Nash P."/>
            <person name="Ginger M.L."/>
            <person name="Horn M."/>
            <person name="Schaap P."/>
            <person name="Caler L."/>
            <person name="Loftus B."/>
        </authorList>
    </citation>
    <scope>NUCLEOTIDE SEQUENCE [LARGE SCALE GENOMIC DNA]</scope>
    <source>
        <strain evidence="3 4">Neff</strain>
    </source>
</reference>
<feature type="transmembrane region" description="Helical" evidence="1">
    <location>
        <begin position="353"/>
        <end position="377"/>
    </location>
</feature>
<sequence length="391" mass="43409">MDVATRRGWLVLVALVLAIFASTLPPAQALETFKCRVPRVLVTTESGGSGLSASEVEVLIGKNPNFVDPSSTHWTCTDGIAGGEALSTPGGDSGEFLMGLALYAAEMKKFYPDYELSKHEVHEMFKEFLGSIDESRSFYMHMDANVYKLLQEKLVPILGTNPNIYYVPETKQEQVLKYLTDPDYVGCSHLHAIMMFPAKYSIPRDTVTYFLSSFYEYMWNHESSDKLVLAITDAVPIDGSRTEMAYIKLGAEQSALDLADQCKNMAPVVSAKTAKGSVFLAQPQFVGGVRDSIVFFFSRKLQSLIGEQDVSEVNIVEQMAELAATHLQLSITNLAKGKPVYKVTMLLDNTSSLLRLIIASVVSILLFILLFASITYIKFRQLIHEDDEHEV</sequence>
<feature type="signal peptide" evidence="2">
    <location>
        <begin position="1"/>
        <end position="29"/>
    </location>
</feature>
<evidence type="ECO:0000256" key="1">
    <source>
        <dbReference type="SAM" id="Phobius"/>
    </source>
</evidence>
<dbReference type="GeneID" id="14911345"/>
<gene>
    <name evidence="3" type="ORF">ACA1_145790</name>
</gene>
<dbReference type="AlphaFoldDB" id="L8GFG6"/>
<dbReference type="Proteomes" id="UP000011083">
    <property type="component" value="Unassembled WGS sequence"/>
</dbReference>
<keyword evidence="1" id="KW-0472">Membrane</keyword>
<evidence type="ECO:0000313" key="3">
    <source>
        <dbReference type="EMBL" id="ELR10926.1"/>
    </source>
</evidence>
<evidence type="ECO:0000256" key="2">
    <source>
        <dbReference type="SAM" id="SignalP"/>
    </source>
</evidence>
<dbReference type="STRING" id="1257118.L8GFG6"/>
<organism evidence="3 4">
    <name type="scientific">Acanthamoeba castellanii (strain ATCC 30010 / Neff)</name>
    <dbReference type="NCBI Taxonomy" id="1257118"/>
    <lineage>
        <taxon>Eukaryota</taxon>
        <taxon>Amoebozoa</taxon>
        <taxon>Discosea</taxon>
        <taxon>Longamoebia</taxon>
        <taxon>Centramoebida</taxon>
        <taxon>Acanthamoebidae</taxon>
        <taxon>Acanthamoeba</taxon>
    </lineage>
</organism>
<dbReference type="VEuPathDB" id="AmoebaDB:ACA1_145790"/>
<dbReference type="RefSeq" id="XP_004332939.1">
    <property type="nucleotide sequence ID" value="XM_004332891.1"/>
</dbReference>
<dbReference type="OrthoDB" id="361007at2759"/>
<keyword evidence="2" id="KW-0732">Signal</keyword>
<accession>L8GFG6</accession>
<protein>
    <submittedName>
        <fullName evidence="3">Uncharacterized protein</fullName>
    </submittedName>
</protein>
<dbReference type="OMA" id="HEVHEMF"/>
<dbReference type="EMBL" id="KB008171">
    <property type="protein sequence ID" value="ELR10926.1"/>
    <property type="molecule type" value="Genomic_DNA"/>
</dbReference>
<proteinExistence type="predicted"/>